<dbReference type="SUPFAM" id="SSF53474">
    <property type="entry name" value="alpha/beta-Hydrolases"/>
    <property type="match status" value="1"/>
</dbReference>
<proteinExistence type="predicted"/>
<evidence type="ECO:0000256" key="2">
    <source>
        <dbReference type="SAM" id="SignalP"/>
    </source>
</evidence>
<feature type="signal peptide" evidence="2">
    <location>
        <begin position="1"/>
        <end position="35"/>
    </location>
</feature>
<dbReference type="InterPro" id="IPR029058">
    <property type="entry name" value="AB_hydrolase_fold"/>
</dbReference>
<dbReference type="Proteomes" id="UP000331127">
    <property type="component" value="Unassembled WGS sequence"/>
</dbReference>
<evidence type="ECO:0000313" key="5">
    <source>
        <dbReference type="Proteomes" id="UP000331127"/>
    </source>
</evidence>
<name>A0A5M3WJN7_9ACTN</name>
<feature type="domain" description="AB hydrolase-1" evidence="3">
    <location>
        <begin position="81"/>
        <end position="208"/>
    </location>
</feature>
<keyword evidence="2" id="KW-0732">Signal</keyword>
<dbReference type="Gene3D" id="3.40.50.1820">
    <property type="entry name" value="alpha/beta hydrolase"/>
    <property type="match status" value="1"/>
</dbReference>
<comment type="caution">
    <text evidence="4">The sequence shown here is derived from an EMBL/GenBank/DDBJ whole genome shotgun (WGS) entry which is preliminary data.</text>
</comment>
<feature type="domain" description="AB hydrolase-1" evidence="3">
    <location>
        <begin position="238"/>
        <end position="299"/>
    </location>
</feature>
<dbReference type="PANTHER" id="PTHR43798">
    <property type="entry name" value="MONOACYLGLYCEROL LIPASE"/>
    <property type="match status" value="1"/>
</dbReference>
<accession>A0A5M3WJN7</accession>
<dbReference type="PROSITE" id="PS51318">
    <property type="entry name" value="TAT"/>
    <property type="match status" value="1"/>
</dbReference>
<sequence>MWEKFMSRYPSISRRHVLGGAGLAAAALTVPALPAAAVAGPAPDDDLKPVPVPPQVPATEGRVSFGGGELWYWDTGEKGDPVVLGHAATGSGASWGYQQPVLASAGFRVIGYSRRGHRNSDLGPADDTGTYADDLHALVEHLGLARIHLVGTAAGGIAAADYVLSHPDRVASAALTCSLVAVGDPAYVARSNALRPPQWDTLPKDFQELSGSYRATNPDGVATWLAEAALAPPASRRQRTKATVTAAALGAAGVPILLATGDADLYTPPAMLRELGRGIPRAKQVIFPECGHNGCWERPALFNRTILAFLRRNRIGGRGAGR</sequence>
<evidence type="ECO:0000313" key="4">
    <source>
        <dbReference type="EMBL" id="GES08379.1"/>
    </source>
</evidence>
<dbReference type="InterPro" id="IPR006311">
    <property type="entry name" value="TAT_signal"/>
</dbReference>
<dbReference type="EMBL" id="BLAE01000010">
    <property type="protein sequence ID" value="GES08379.1"/>
    <property type="molecule type" value="Genomic_DNA"/>
</dbReference>
<dbReference type="AlphaFoldDB" id="A0A5M3WJN7"/>
<protein>
    <recommendedName>
        <fullName evidence="3">AB hydrolase-1 domain-containing protein</fullName>
    </recommendedName>
</protein>
<dbReference type="InterPro" id="IPR050266">
    <property type="entry name" value="AB_hydrolase_sf"/>
</dbReference>
<organism evidence="4 5">
    <name type="scientific">Acrocarpospora macrocephala</name>
    <dbReference type="NCBI Taxonomy" id="150177"/>
    <lineage>
        <taxon>Bacteria</taxon>
        <taxon>Bacillati</taxon>
        <taxon>Actinomycetota</taxon>
        <taxon>Actinomycetes</taxon>
        <taxon>Streptosporangiales</taxon>
        <taxon>Streptosporangiaceae</taxon>
        <taxon>Acrocarpospora</taxon>
    </lineage>
</organism>
<feature type="chain" id="PRO_5038843701" description="AB hydrolase-1 domain-containing protein" evidence="2">
    <location>
        <begin position="36"/>
        <end position="322"/>
    </location>
</feature>
<dbReference type="PRINTS" id="PR00111">
    <property type="entry name" value="ABHYDROLASE"/>
</dbReference>
<dbReference type="GO" id="GO:0016787">
    <property type="term" value="F:hydrolase activity"/>
    <property type="evidence" value="ECO:0007669"/>
    <property type="project" value="UniProtKB-KW"/>
</dbReference>
<dbReference type="PANTHER" id="PTHR43798:SF31">
    <property type="entry name" value="AB HYDROLASE SUPERFAMILY PROTEIN YCLE"/>
    <property type="match status" value="1"/>
</dbReference>
<dbReference type="GO" id="GO:0016020">
    <property type="term" value="C:membrane"/>
    <property type="evidence" value="ECO:0007669"/>
    <property type="project" value="TreeGrafter"/>
</dbReference>
<evidence type="ECO:0000259" key="3">
    <source>
        <dbReference type="Pfam" id="PF00561"/>
    </source>
</evidence>
<keyword evidence="1" id="KW-0378">Hydrolase</keyword>
<evidence type="ECO:0000256" key="1">
    <source>
        <dbReference type="ARBA" id="ARBA00022801"/>
    </source>
</evidence>
<dbReference type="InterPro" id="IPR000073">
    <property type="entry name" value="AB_hydrolase_1"/>
</dbReference>
<dbReference type="Pfam" id="PF00561">
    <property type="entry name" value="Abhydrolase_1"/>
    <property type="match status" value="2"/>
</dbReference>
<gene>
    <name evidence="4" type="ORF">Amac_019750</name>
</gene>
<reference evidence="4 5" key="1">
    <citation type="submission" date="2019-10" db="EMBL/GenBank/DDBJ databases">
        <title>Whole genome shotgun sequence of Acrocarpospora macrocephala NBRC 16266.</title>
        <authorList>
            <person name="Ichikawa N."/>
            <person name="Kimura A."/>
            <person name="Kitahashi Y."/>
            <person name="Komaki H."/>
            <person name="Oguchi A."/>
        </authorList>
    </citation>
    <scope>NUCLEOTIDE SEQUENCE [LARGE SCALE GENOMIC DNA]</scope>
    <source>
        <strain evidence="4 5">NBRC 16266</strain>
    </source>
</reference>
<keyword evidence="5" id="KW-1185">Reference proteome</keyword>